<name>A0A370BGL7_9ACTN</name>
<comment type="caution">
    <text evidence="8">The sequence shown here is derived from an EMBL/GenBank/DDBJ whole genome shotgun (WGS) entry which is preliminary data.</text>
</comment>
<dbReference type="Pfam" id="PF01061">
    <property type="entry name" value="ABC2_membrane"/>
    <property type="match status" value="1"/>
</dbReference>
<dbReference type="GO" id="GO:0140359">
    <property type="term" value="F:ABC-type transporter activity"/>
    <property type="evidence" value="ECO:0007669"/>
    <property type="project" value="InterPro"/>
</dbReference>
<dbReference type="AlphaFoldDB" id="A0A370BGL7"/>
<keyword evidence="3 6" id="KW-1133">Transmembrane helix</keyword>
<keyword evidence="2 6" id="KW-0812">Transmembrane</keyword>
<evidence type="ECO:0000313" key="9">
    <source>
        <dbReference type="Proteomes" id="UP000253741"/>
    </source>
</evidence>
<feature type="transmembrane region" description="Helical" evidence="6">
    <location>
        <begin position="97"/>
        <end position="116"/>
    </location>
</feature>
<dbReference type="GO" id="GO:0016020">
    <property type="term" value="C:membrane"/>
    <property type="evidence" value="ECO:0007669"/>
    <property type="project" value="UniProtKB-SubCell"/>
</dbReference>
<organism evidence="8 9">
    <name type="scientific">Streptomyces corynorhini</name>
    <dbReference type="NCBI Taxonomy" id="2282652"/>
    <lineage>
        <taxon>Bacteria</taxon>
        <taxon>Bacillati</taxon>
        <taxon>Actinomycetota</taxon>
        <taxon>Actinomycetes</taxon>
        <taxon>Kitasatosporales</taxon>
        <taxon>Streptomycetaceae</taxon>
        <taxon>Streptomyces</taxon>
    </lineage>
</organism>
<sequence>MPEHAAHSNSPRAFRPDRAGPREPGTIQPEGPRRDGVDRLPEARELLRFSWQLYRVEDTPRVLVFSKIPRAVLQAVFYVLLGGLASGSAGLGTRASFVGVSAFVMCLSTVVGASGAPPLDRDERTLTPLLAGRIPPLRVFLAKCWPYAAEGWLISLFTIVVVGFLFTGPGTVAELLARSWMYAVMALTSTCAGAAVGVMAIMGRSELLLGNAMLYLILVLSGAVPTGAADLEWAHWAGRLLPLTNGIEALRRSLSGQPFLWQLLAELGVGLAWLALTAVLARIWARRTRTHGHTESG</sequence>
<evidence type="ECO:0000313" key="8">
    <source>
        <dbReference type="EMBL" id="RDG39802.1"/>
    </source>
</evidence>
<evidence type="ECO:0000256" key="1">
    <source>
        <dbReference type="ARBA" id="ARBA00004141"/>
    </source>
</evidence>
<feature type="transmembrane region" description="Helical" evidence="6">
    <location>
        <begin position="208"/>
        <end position="228"/>
    </location>
</feature>
<dbReference type="Proteomes" id="UP000253741">
    <property type="component" value="Unassembled WGS sequence"/>
</dbReference>
<evidence type="ECO:0000256" key="2">
    <source>
        <dbReference type="ARBA" id="ARBA00022692"/>
    </source>
</evidence>
<dbReference type="OrthoDB" id="9808686at2"/>
<comment type="subcellular location">
    <subcellularLocation>
        <location evidence="1">Membrane</location>
        <topology evidence="1">Multi-pass membrane protein</topology>
    </subcellularLocation>
</comment>
<keyword evidence="9" id="KW-1185">Reference proteome</keyword>
<feature type="transmembrane region" description="Helical" evidence="6">
    <location>
        <begin position="180"/>
        <end position="201"/>
    </location>
</feature>
<reference evidence="8 9" key="1">
    <citation type="submission" date="2018-07" db="EMBL/GenBank/DDBJ databases">
        <title>Streptomyces species from bats.</title>
        <authorList>
            <person name="Dunlap C."/>
        </authorList>
    </citation>
    <scope>NUCLEOTIDE SEQUENCE [LARGE SCALE GENOMIC DNA]</scope>
    <source>
        <strain evidence="8 9">AC230</strain>
    </source>
</reference>
<evidence type="ECO:0000259" key="7">
    <source>
        <dbReference type="Pfam" id="PF01061"/>
    </source>
</evidence>
<proteinExistence type="predicted"/>
<evidence type="ECO:0000256" key="6">
    <source>
        <dbReference type="SAM" id="Phobius"/>
    </source>
</evidence>
<feature type="transmembrane region" description="Helical" evidence="6">
    <location>
        <begin position="147"/>
        <end position="168"/>
    </location>
</feature>
<feature type="region of interest" description="Disordered" evidence="5">
    <location>
        <begin position="1"/>
        <end position="39"/>
    </location>
</feature>
<keyword evidence="4 6" id="KW-0472">Membrane</keyword>
<feature type="transmembrane region" description="Helical" evidence="6">
    <location>
        <begin position="71"/>
        <end position="91"/>
    </location>
</feature>
<dbReference type="EMBL" id="QQNA01000009">
    <property type="protein sequence ID" value="RDG39802.1"/>
    <property type="molecule type" value="Genomic_DNA"/>
</dbReference>
<protein>
    <submittedName>
        <fullName evidence="8">ABC transporter permease</fullName>
    </submittedName>
</protein>
<dbReference type="RefSeq" id="WP_114621885.1">
    <property type="nucleotide sequence ID" value="NZ_QQNA01000009.1"/>
</dbReference>
<dbReference type="InterPro" id="IPR013525">
    <property type="entry name" value="ABC2_TM"/>
</dbReference>
<evidence type="ECO:0000256" key="5">
    <source>
        <dbReference type="SAM" id="MobiDB-lite"/>
    </source>
</evidence>
<gene>
    <name evidence="8" type="ORF">DVH02_01840</name>
</gene>
<feature type="transmembrane region" description="Helical" evidence="6">
    <location>
        <begin position="259"/>
        <end position="281"/>
    </location>
</feature>
<accession>A0A370BGL7</accession>
<evidence type="ECO:0000256" key="4">
    <source>
        <dbReference type="ARBA" id="ARBA00023136"/>
    </source>
</evidence>
<evidence type="ECO:0000256" key="3">
    <source>
        <dbReference type="ARBA" id="ARBA00022989"/>
    </source>
</evidence>
<feature type="domain" description="ABC-2 type transporter transmembrane" evidence="7">
    <location>
        <begin position="72"/>
        <end position="252"/>
    </location>
</feature>